<organism evidence="5 6">
    <name type="scientific">Spirochaeta isovalerica</name>
    <dbReference type="NCBI Taxonomy" id="150"/>
    <lineage>
        <taxon>Bacteria</taxon>
        <taxon>Pseudomonadati</taxon>
        <taxon>Spirochaetota</taxon>
        <taxon>Spirochaetia</taxon>
        <taxon>Spirochaetales</taxon>
        <taxon>Spirochaetaceae</taxon>
        <taxon>Spirochaeta</taxon>
    </lineage>
</organism>
<keyword evidence="3 4" id="KW-0418">Kinase</keyword>
<dbReference type="PIRSF" id="PIRSF006078">
    <property type="entry name" value="GlxK"/>
    <property type="match status" value="1"/>
</dbReference>
<dbReference type="InterPro" id="IPR004381">
    <property type="entry name" value="Glycerate_kinase"/>
</dbReference>
<name>A0A841R5V6_9SPIO</name>
<dbReference type="GO" id="GO:0031388">
    <property type="term" value="P:organic acid phosphorylation"/>
    <property type="evidence" value="ECO:0007669"/>
    <property type="project" value="UniProtKB-UniRule"/>
</dbReference>
<protein>
    <submittedName>
        <fullName evidence="5">Glycerate kinase</fullName>
        <ecNumber evidence="5">2.7.1.31</ecNumber>
    </submittedName>
</protein>
<reference evidence="5 6" key="1">
    <citation type="submission" date="2020-08" db="EMBL/GenBank/DDBJ databases">
        <title>Genomic Encyclopedia of Type Strains, Phase IV (KMG-IV): sequencing the most valuable type-strain genomes for metagenomic binning, comparative biology and taxonomic classification.</title>
        <authorList>
            <person name="Goeker M."/>
        </authorList>
    </citation>
    <scope>NUCLEOTIDE SEQUENCE [LARGE SCALE GENOMIC DNA]</scope>
    <source>
        <strain evidence="5 6">DSM 2461</strain>
    </source>
</reference>
<evidence type="ECO:0000256" key="2">
    <source>
        <dbReference type="ARBA" id="ARBA00022679"/>
    </source>
</evidence>
<dbReference type="SUPFAM" id="SSF110738">
    <property type="entry name" value="Glycerate kinase I"/>
    <property type="match status" value="1"/>
</dbReference>
<evidence type="ECO:0000256" key="1">
    <source>
        <dbReference type="ARBA" id="ARBA00006284"/>
    </source>
</evidence>
<dbReference type="RefSeq" id="WP_184742282.1">
    <property type="nucleotide sequence ID" value="NZ_JACHGJ010000001.1"/>
</dbReference>
<sequence>MKIVVAADSFKGSLTSAELADAVETGVRAVYPQSEVIKVPVADGGEGTVQALVDGTGGLYRTVNVRDPLGKTITALYGITGDGKTAVLEMASASGLPLLTADERNPMKTSTYGTGELIKDALEKGCREFLIGIGGSATNDCGMGMMEALGMKFLDSSGKELSGCGENLIRTESIDDSGLIPGLKEADFLIACDVDNPLFGQNGAAHVYSRQKGADEQMVLELDKGLVHFNEVVKEKYGFPMNELSGAGAAGGLGGGFAAFLGGRLKPGIDIILTMTDLSSKMDGADFVITGEGRIDFQSVMGKTPTGVSRLAAEKKIPVIAIAGAVADNAGIVHEHGINALFSIMNHPITLDEAMEPEKARFFVEKNIEEIFRLIKTCENKFS</sequence>
<dbReference type="NCBIfam" id="TIGR00045">
    <property type="entry name" value="glycerate kinase"/>
    <property type="match status" value="1"/>
</dbReference>
<dbReference type="InterPro" id="IPR018193">
    <property type="entry name" value="Glyc_kinase_flavodox-like_fold"/>
</dbReference>
<evidence type="ECO:0000256" key="4">
    <source>
        <dbReference type="PIRNR" id="PIRNR006078"/>
    </source>
</evidence>
<dbReference type="Proteomes" id="UP000587760">
    <property type="component" value="Unassembled WGS sequence"/>
</dbReference>
<keyword evidence="6" id="KW-1185">Reference proteome</keyword>
<dbReference type="Gene3D" id="3.90.1510.10">
    <property type="entry name" value="Glycerate kinase, domain 2"/>
    <property type="match status" value="1"/>
</dbReference>
<dbReference type="GO" id="GO:0008887">
    <property type="term" value="F:glycerate kinase activity"/>
    <property type="evidence" value="ECO:0007669"/>
    <property type="project" value="UniProtKB-UniRule"/>
</dbReference>
<keyword evidence="2 4" id="KW-0808">Transferase</keyword>
<dbReference type="PANTHER" id="PTHR21599">
    <property type="entry name" value="GLYCERATE KINASE"/>
    <property type="match status" value="1"/>
</dbReference>
<dbReference type="AlphaFoldDB" id="A0A841R5V6"/>
<dbReference type="InterPro" id="IPR018197">
    <property type="entry name" value="Glycerate_kinase_RE-like"/>
</dbReference>
<evidence type="ECO:0000256" key="3">
    <source>
        <dbReference type="ARBA" id="ARBA00022777"/>
    </source>
</evidence>
<evidence type="ECO:0000313" key="6">
    <source>
        <dbReference type="Proteomes" id="UP000587760"/>
    </source>
</evidence>
<gene>
    <name evidence="5" type="ORF">HNR50_000073</name>
</gene>
<comment type="caution">
    <text evidence="5">The sequence shown here is derived from an EMBL/GenBank/DDBJ whole genome shotgun (WGS) entry which is preliminary data.</text>
</comment>
<comment type="similarity">
    <text evidence="1 4">Belongs to the glycerate kinase type-1 family.</text>
</comment>
<dbReference type="Pfam" id="PF02595">
    <property type="entry name" value="Gly_kinase"/>
    <property type="match status" value="1"/>
</dbReference>
<proteinExistence type="inferred from homology"/>
<dbReference type="Gene3D" id="3.40.50.10350">
    <property type="entry name" value="Glycerate kinase, domain 1"/>
    <property type="match status" value="1"/>
</dbReference>
<evidence type="ECO:0000313" key="5">
    <source>
        <dbReference type="EMBL" id="MBB6478440.1"/>
    </source>
</evidence>
<dbReference type="EMBL" id="JACHGJ010000001">
    <property type="protein sequence ID" value="MBB6478440.1"/>
    <property type="molecule type" value="Genomic_DNA"/>
</dbReference>
<dbReference type="PANTHER" id="PTHR21599:SF0">
    <property type="entry name" value="GLYCERATE KINASE"/>
    <property type="match status" value="1"/>
</dbReference>
<accession>A0A841R5V6</accession>
<dbReference type="EC" id="2.7.1.31" evidence="5"/>
<dbReference type="InterPro" id="IPR036129">
    <property type="entry name" value="Glycerate_kinase_sf"/>
</dbReference>